<dbReference type="EMBL" id="CAJQZP010000567">
    <property type="protein sequence ID" value="CAG4969185.1"/>
    <property type="molecule type" value="Genomic_DNA"/>
</dbReference>
<dbReference type="GO" id="GO:0003677">
    <property type="term" value="F:DNA binding"/>
    <property type="evidence" value="ECO:0007669"/>
    <property type="project" value="UniProtKB-KW"/>
</dbReference>
<keyword evidence="4" id="KW-1185">Reference proteome</keyword>
<evidence type="ECO:0000313" key="3">
    <source>
        <dbReference type="EMBL" id="CAG4969185.1"/>
    </source>
</evidence>
<dbReference type="PROSITE" id="PS51253">
    <property type="entry name" value="HTH_CENPB"/>
    <property type="match status" value="1"/>
</dbReference>
<dbReference type="Pfam" id="PF03221">
    <property type="entry name" value="HTH_Tnp_Tc5"/>
    <property type="match status" value="1"/>
</dbReference>
<keyword evidence="1" id="KW-0238">DNA-binding</keyword>
<comment type="caution">
    <text evidence="3">The sequence shown here is derived from an EMBL/GenBank/DDBJ whole genome shotgun (WGS) entry which is preliminary data.</text>
</comment>
<accession>A0A8S3WMI3</accession>
<dbReference type="PANTHER" id="PTHR19303">
    <property type="entry name" value="TRANSPOSON"/>
    <property type="match status" value="1"/>
</dbReference>
<dbReference type="Proteomes" id="UP000691718">
    <property type="component" value="Unassembled WGS sequence"/>
</dbReference>
<dbReference type="GO" id="GO:0005634">
    <property type="term" value="C:nucleus"/>
    <property type="evidence" value="ECO:0007669"/>
    <property type="project" value="TreeGrafter"/>
</dbReference>
<gene>
    <name evidence="3" type="ORF">PAPOLLO_LOCUS8078</name>
</gene>
<protein>
    <submittedName>
        <fullName evidence="3">(apollo) hypothetical protein</fullName>
    </submittedName>
</protein>
<dbReference type="InterPro" id="IPR050863">
    <property type="entry name" value="CenT-Element_Derived"/>
</dbReference>
<organism evidence="3 4">
    <name type="scientific">Parnassius apollo</name>
    <name type="common">Apollo butterfly</name>
    <name type="synonym">Papilio apollo</name>
    <dbReference type="NCBI Taxonomy" id="110799"/>
    <lineage>
        <taxon>Eukaryota</taxon>
        <taxon>Metazoa</taxon>
        <taxon>Ecdysozoa</taxon>
        <taxon>Arthropoda</taxon>
        <taxon>Hexapoda</taxon>
        <taxon>Insecta</taxon>
        <taxon>Pterygota</taxon>
        <taxon>Neoptera</taxon>
        <taxon>Endopterygota</taxon>
        <taxon>Lepidoptera</taxon>
        <taxon>Glossata</taxon>
        <taxon>Ditrysia</taxon>
        <taxon>Papilionoidea</taxon>
        <taxon>Papilionidae</taxon>
        <taxon>Parnassiinae</taxon>
        <taxon>Parnassini</taxon>
        <taxon>Parnassius</taxon>
        <taxon>Parnassius</taxon>
    </lineage>
</organism>
<evidence type="ECO:0000313" key="4">
    <source>
        <dbReference type="Proteomes" id="UP000691718"/>
    </source>
</evidence>
<sequence>MDQIKEGISFSFLALKYGVGKSTIFYIKKKEEQIRSYVVRTEKGPGARKTLITPENPQLEDALITLFIEQRRKNVPLSGDILMEKAKYFHERLGRAEFSASKGWLEKFKKRHGIRQLKITGEKLSNNEDAVKQFQDKFMDIITEKDLSAEQIYNADESGLYWITIPDKTLASDLEVRAPGSKVSKERITFMPCANAAGTHKLPFLVIGKAQKPHDDFEPEGEVRLAFFVNRGFSEAAINDFFLGNDDLNETELLTDDEIIRQVTQECDGESEEISHDEPVASVSNSSAVSALNTCLEWADQVDIPLPKKCFYYFAALILGLTISQPIPDPDPQIPCGEYPPCEPCEPVPPCDPGDPCSPPWFSGLKTSIKGQIRFRAPPSITVRPGAIRLPTPPIIWVKPPPVQTAAPASIYVKPDPVQPPTPAPIEIRPKPMYPPRPAPIVVKPAPVQPPKSAPIKV</sequence>
<name>A0A8S3WMI3_PARAO</name>
<feature type="domain" description="HTH CENPB-type" evidence="2">
    <location>
        <begin position="47"/>
        <end position="118"/>
    </location>
</feature>
<dbReference type="OrthoDB" id="125347at2759"/>
<dbReference type="PANTHER" id="PTHR19303:SF16">
    <property type="entry name" value="JERKY PROTEIN HOMOLOG-LIKE"/>
    <property type="match status" value="1"/>
</dbReference>
<dbReference type="InterPro" id="IPR004875">
    <property type="entry name" value="DDE_SF_endonuclease_dom"/>
</dbReference>
<reference evidence="3" key="1">
    <citation type="submission" date="2021-04" db="EMBL/GenBank/DDBJ databases">
        <authorList>
            <person name="Tunstrom K."/>
        </authorList>
    </citation>
    <scope>NUCLEOTIDE SEQUENCE</scope>
</reference>
<evidence type="ECO:0000259" key="2">
    <source>
        <dbReference type="PROSITE" id="PS51253"/>
    </source>
</evidence>
<dbReference type="AlphaFoldDB" id="A0A8S3WMI3"/>
<dbReference type="Pfam" id="PF03184">
    <property type="entry name" value="DDE_1"/>
    <property type="match status" value="1"/>
</dbReference>
<dbReference type="InterPro" id="IPR006600">
    <property type="entry name" value="HTH_CenpB_DNA-bd_dom"/>
</dbReference>
<dbReference type="SMART" id="SM00674">
    <property type="entry name" value="CENPB"/>
    <property type="match status" value="1"/>
</dbReference>
<proteinExistence type="predicted"/>
<evidence type="ECO:0000256" key="1">
    <source>
        <dbReference type="ARBA" id="ARBA00023125"/>
    </source>
</evidence>